<dbReference type="InterPro" id="IPR000182">
    <property type="entry name" value="GNAT_dom"/>
</dbReference>
<dbReference type="PROSITE" id="PS51186">
    <property type="entry name" value="GNAT"/>
    <property type="match status" value="1"/>
</dbReference>
<evidence type="ECO:0000313" key="3">
    <source>
        <dbReference type="Proteomes" id="UP000310760"/>
    </source>
</evidence>
<name>A0A4S2FD10_9BACT</name>
<evidence type="ECO:0000259" key="1">
    <source>
        <dbReference type="PROSITE" id="PS51186"/>
    </source>
</evidence>
<protein>
    <submittedName>
        <fullName evidence="2">GNAT family N-acetyltransferase</fullName>
    </submittedName>
</protein>
<sequence>MRIISLRENTNYLERAISYFQSKWAAEETMAIYDDCFRNCLNAENPLPQWYLLTNDENNIIGCAGLVTNDFNSRMDLYPWLVALYVEESHRGHNLGYELICKAIDDTRKMGFKTLNLCTDHIGYYEKFRFSYIGDCFHPWGEQTRVYQLRI</sequence>
<dbReference type="CDD" id="cd04301">
    <property type="entry name" value="NAT_SF"/>
    <property type="match status" value="1"/>
</dbReference>
<dbReference type="EMBL" id="SRYJ01000071">
    <property type="protein sequence ID" value="TGY67176.1"/>
    <property type="molecule type" value="Genomic_DNA"/>
</dbReference>
<comment type="caution">
    <text evidence="2">The sequence shown here is derived from an EMBL/GenBank/DDBJ whole genome shotgun (WGS) entry which is preliminary data.</text>
</comment>
<gene>
    <name evidence="2" type="ORF">E5339_20565</name>
</gene>
<dbReference type="GO" id="GO:0016747">
    <property type="term" value="F:acyltransferase activity, transferring groups other than amino-acyl groups"/>
    <property type="evidence" value="ECO:0007669"/>
    <property type="project" value="InterPro"/>
</dbReference>
<reference evidence="2 3" key="1">
    <citation type="submission" date="2019-04" db="EMBL/GenBank/DDBJ databases">
        <title>Microbes associate with the intestines of laboratory mice.</title>
        <authorList>
            <person name="Navarre W."/>
            <person name="Wong E."/>
            <person name="Huang K."/>
            <person name="Tropini C."/>
            <person name="Ng K."/>
            <person name="Yu B."/>
        </authorList>
    </citation>
    <scope>NUCLEOTIDE SEQUENCE [LARGE SCALE GENOMIC DNA]</scope>
    <source>
        <strain evidence="2 3">NM22_B1</strain>
    </source>
</reference>
<dbReference type="Gene3D" id="3.40.630.30">
    <property type="match status" value="1"/>
</dbReference>
<evidence type="ECO:0000313" key="2">
    <source>
        <dbReference type="EMBL" id="TGY67176.1"/>
    </source>
</evidence>
<organism evidence="2 3">
    <name type="scientific">Phocaeicola sartorii</name>
    <dbReference type="NCBI Taxonomy" id="671267"/>
    <lineage>
        <taxon>Bacteria</taxon>
        <taxon>Pseudomonadati</taxon>
        <taxon>Bacteroidota</taxon>
        <taxon>Bacteroidia</taxon>
        <taxon>Bacteroidales</taxon>
        <taxon>Bacteroidaceae</taxon>
        <taxon>Phocaeicola</taxon>
    </lineage>
</organism>
<dbReference type="SUPFAM" id="SSF55729">
    <property type="entry name" value="Acyl-CoA N-acyltransferases (Nat)"/>
    <property type="match status" value="1"/>
</dbReference>
<dbReference type="AlphaFoldDB" id="A0A4S2FD10"/>
<proteinExistence type="predicted"/>
<keyword evidence="2" id="KW-0808">Transferase</keyword>
<dbReference type="RefSeq" id="WP_135952744.1">
    <property type="nucleotide sequence ID" value="NZ_CAXHRC010000029.1"/>
</dbReference>
<accession>A0A4S2FD10</accession>
<dbReference type="Pfam" id="PF00583">
    <property type="entry name" value="Acetyltransf_1"/>
    <property type="match status" value="1"/>
</dbReference>
<feature type="domain" description="N-acetyltransferase" evidence="1">
    <location>
        <begin position="4"/>
        <end position="151"/>
    </location>
</feature>
<dbReference type="Proteomes" id="UP000310760">
    <property type="component" value="Unassembled WGS sequence"/>
</dbReference>
<dbReference type="InterPro" id="IPR016181">
    <property type="entry name" value="Acyl_CoA_acyltransferase"/>
</dbReference>